<sequence length="196" mass="21388">MSLKYYLYLSHLKVGLLAAQVASSAQHETELAVDLKVVRYSRKAVLPERHDLDKLEKVIRHLQDADQIGAAYEDRPYVQACVEMRWQVFPTAGIVVFAGTLDDQVVVLGGSASHVVGGGDAEPVGSVPPYLFRKLRDLRGDPGEFDDERFHESLAQIGAALPGPAQRVEFVAKRLAEKPGPNGTLLGSPIYVALVD</sequence>
<dbReference type="OrthoDB" id="3397153at2"/>
<accession>A0A1A9BBB9</accession>
<name>A0A1A9BBB9_9ACTN</name>
<dbReference type="InterPro" id="IPR054284">
    <property type="entry name" value="DUF7019"/>
</dbReference>
<reference evidence="2" key="1">
    <citation type="submission" date="2016-06" db="EMBL/GenBank/DDBJ databases">
        <authorList>
            <person name="Varghese N."/>
            <person name="Submissions Spin"/>
        </authorList>
    </citation>
    <scope>NUCLEOTIDE SEQUENCE [LARGE SCALE GENOMIC DNA]</scope>
    <source>
        <strain evidence="2">DSM 45794</strain>
    </source>
</reference>
<keyword evidence="2" id="KW-1185">Reference proteome</keyword>
<dbReference type="EMBL" id="FLRH01000003">
    <property type="protein sequence ID" value="SBT66800.1"/>
    <property type="molecule type" value="Genomic_DNA"/>
</dbReference>
<dbReference type="RefSeq" id="WP_091574687.1">
    <property type="nucleotide sequence ID" value="NZ_FLRH01000003.1"/>
</dbReference>
<dbReference type="Proteomes" id="UP000199558">
    <property type="component" value="Unassembled WGS sequence"/>
</dbReference>
<evidence type="ECO:0000313" key="2">
    <source>
        <dbReference type="Proteomes" id="UP000199558"/>
    </source>
</evidence>
<proteinExistence type="predicted"/>
<dbReference type="AlphaFoldDB" id="A0A1A9BBB9"/>
<organism evidence="1 2">
    <name type="scientific">Micromonospora sediminicola</name>
    <dbReference type="NCBI Taxonomy" id="946078"/>
    <lineage>
        <taxon>Bacteria</taxon>
        <taxon>Bacillati</taxon>
        <taxon>Actinomycetota</taxon>
        <taxon>Actinomycetes</taxon>
        <taxon>Micromonosporales</taxon>
        <taxon>Micromonosporaceae</taxon>
        <taxon>Micromonospora</taxon>
    </lineage>
</organism>
<evidence type="ECO:0000313" key="1">
    <source>
        <dbReference type="EMBL" id="SBT66800.1"/>
    </source>
</evidence>
<protein>
    <submittedName>
        <fullName evidence="1">Uncharacterized protein</fullName>
    </submittedName>
</protein>
<dbReference type="NCBIfam" id="NF040893">
    <property type="entry name" value="SAVMC3_10250"/>
    <property type="match status" value="1"/>
</dbReference>
<dbReference type="Pfam" id="PF22880">
    <property type="entry name" value="DUF7019"/>
    <property type="match status" value="1"/>
</dbReference>
<dbReference type="STRING" id="946078.GA0070622_3827"/>
<gene>
    <name evidence="1" type="ORF">GA0070622_3827</name>
</gene>